<dbReference type="GO" id="GO:0004386">
    <property type="term" value="F:helicase activity"/>
    <property type="evidence" value="ECO:0007669"/>
    <property type="project" value="UniProtKB-KW"/>
</dbReference>
<dbReference type="Proteomes" id="UP000288429">
    <property type="component" value="Unassembled WGS sequence"/>
</dbReference>
<protein>
    <recommendedName>
        <fullName evidence="5">DEAD/DEAH box helicase domain-containing protein</fullName>
    </recommendedName>
</protein>
<dbReference type="InterPro" id="IPR052431">
    <property type="entry name" value="SKI2_subfamily_helicases"/>
</dbReference>
<keyword evidence="2" id="KW-0347">Helicase</keyword>
<evidence type="ECO:0000313" key="3">
    <source>
        <dbReference type="EMBL" id="RSL77716.1"/>
    </source>
</evidence>
<dbReference type="PANTHER" id="PTHR44533">
    <property type="entry name" value="DEAD/H RNA HELICASE, PUTATIVE-RELATED"/>
    <property type="match status" value="1"/>
</dbReference>
<gene>
    <name evidence="3" type="ORF">CDV31_017313</name>
</gene>
<dbReference type="GO" id="GO:0016787">
    <property type="term" value="F:hydrolase activity"/>
    <property type="evidence" value="ECO:0007669"/>
    <property type="project" value="UniProtKB-KW"/>
</dbReference>
<reference evidence="3 4" key="1">
    <citation type="submission" date="2017-06" db="EMBL/GenBank/DDBJ databases">
        <title>Cmopartive genomic analysis of Ambrosia Fusariam Clade fungi.</title>
        <authorList>
            <person name="Stajich J.E."/>
            <person name="Carrillo J."/>
            <person name="Kijimoto T."/>
            <person name="Eskalen A."/>
            <person name="O'Donnell K."/>
            <person name="Kasson M."/>
        </authorList>
    </citation>
    <scope>NUCLEOTIDE SEQUENCE [LARGE SCALE GENOMIC DNA]</scope>
    <source>
        <strain evidence="3 4">NRRL 20438</strain>
    </source>
</reference>
<keyword evidence="1" id="KW-0378">Hydrolase</keyword>
<accession>A0A428RJN8</accession>
<evidence type="ECO:0000256" key="2">
    <source>
        <dbReference type="ARBA" id="ARBA00022806"/>
    </source>
</evidence>
<comment type="caution">
    <text evidence="3">The sequence shown here is derived from an EMBL/GenBank/DDBJ whole genome shotgun (WGS) entry which is preliminary data.</text>
</comment>
<keyword evidence="2" id="KW-0547">Nucleotide-binding</keyword>
<dbReference type="AlphaFoldDB" id="A0A428RJN8"/>
<name>A0A428RJN8_9HYPO</name>
<organism evidence="3 4">
    <name type="scientific">Fusarium ambrosium</name>
    <dbReference type="NCBI Taxonomy" id="131363"/>
    <lineage>
        <taxon>Eukaryota</taxon>
        <taxon>Fungi</taxon>
        <taxon>Dikarya</taxon>
        <taxon>Ascomycota</taxon>
        <taxon>Pezizomycotina</taxon>
        <taxon>Sordariomycetes</taxon>
        <taxon>Hypocreomycetidae</taxon>
        <taxon>Hypocreales</taxon>
        <taxon>Nectriaceae</taxon>
        <taxon>Fusarium</taxon>
        <taxon>Fusarium solani species complex</taxon>
    </lineage>
</organism>
<keyword evidence="2" id="KW-0067">ATP-binding</keyword>
<dbReference type="PANTHER" id="PTHR44533:SF4">
    <property type="entry name" value="DEAD_H RNA HELICASE, PUTATIVE-RELATED"/>
    <property type="match status" value="1"/>
</dbReference>
<proteinExistence type="predicted"/>
<sequence length="239" mass="26674">MTSQDLAENGVGLAGQTKWDLYDLVDGQEEAEHVEPAAAAVFQDLHHWHTYKPVATRKIRVEVPPWVEKLRQKRRQKLMADVTLYAASLTSSTGKVFDLVVNSCPQHKSACVIPKANSGNSNQNGRASKLIEVRGKERALLVSQQLAEKKAQAKGRDVLRLWSEKCTEFENSKDLVICYLKAQEFQRPRSPGSHPKVRPEVPFEPDAWQRDVLDSIDADESLLVVAPTSAGKTFISFSP</sequence>
<dbReference type="SUPFAM" id="SSF52540">
    <property type="entry name" value="P-loop containing nucleoside triphosphate hydrolases"/>
    <property type="match status" value="1"/>
</dbReference>
<dbReference type="InterPro" id="IPR027417">
    <property type="entry name" value="P-loop_NTPase"/>
</dbReference>
<dbReference type="GO" id="GO:0005737">
    <property type="term" value="C:cytoplasm"/>
    <property type="evidence" value="ECO:0007669"/>
    <property type="project" value="TreeGrafter"/>
</dbReference>
<dbReference type="EMBL" id="NIZV01001073">
    <property type="protein sequence ID" value="RSL77716.1"/>
    <property type="molecule type" value="Genomic_DNA"/>
</dbReference>
<evidence type="ECO:0008006" key="5">
    <source>
        <dbReference type="Google" id="ProtNLM"/>
    </source>
</evidence>
<evidence type="ECO:0000256" key="1">
    <source>
        <dbReference type="ARBA" id="ARBA00022801"/>
    </source>
</evidence>
<evidence type="ECO:0000313" key="4">
    <source>
        <dbReference type="Proteomes" id="UP000288429"/>
    </source>
</evidence>
<dbReference type="Gene3D" id="3.40.50.300">
    <property type="entry name" value="P-loop containing nucleotide triphosphate hydrolases"/>
    <property type="match status" value="1"/>
</dbReference>
<keyword evidence="4" id="KW-1185">Reference proteome</keyword>